<gene>
    <name evidence="1" type="ORF">JRJ22_18505</name>
</gene>
<organism evidence="1 2">
    <name type="scientific">Paenibacillus tianjinensis</name>
    <dbReference type="NCBI Taxonomy" id="2810347"/>
    <lineage>
        <taxon>Bacteria</taxon>
        <taxon>Bacillati</taxon>
        <taxon>Bacillota</taxon>
        <taxon>Bacilli</taxon>
        <taxon>Bacillales</taxon>
        <taxon>Paenibacillaceae</taxon>
        <taxon>Paenibacillus</taxon>
    </lineage>
</organism>
<evidence type="ECO:0000313" key="1">
    <source>
        <dbReference type="EMBL" id="QSF43259.1"/>
    </source>
</evidence>
<name>A0ABX7L980_9BACL</name>
<protein>
    <submittedName>
        <fullName evidence="1">Uncharacterized protein</fullName>
    </submittedName>
</protein>
<keyword evidence="2" id="KW-1185">Reference proteome</keyword>
<dbReference type="EMBL" id="CP070969">
    <property type="protein sequence ID" value="QSF43259.1"/>
    <property type="molecule type" value="Genomic_DNA"/>
</dbReference>
<accession>A0ABX7L980</accession>
<reference evidence="1 2" key="1">
    <citation type="submission" date="2021-02" db="EMBL/GenBank/DDBJ databases">
        <title>Paenibacillus tianjinensis sp. nov.</title>
        <authorList>
            <person name="Liu H."/>
        </authorList>
    </citation>
    <scope>NUCLEOTIDE SEQUENCE [LARGE SCALE GENOMIC DNA]</scope>
    <source>
        <strain evidence="1 2">TB2019</strain>
    </source>
</reference>
<sequence length="85" mass="10300">MNSNIEHLIGEMEPKERNNEMYFFLVEFIIKSGNYFTFTEYLESQKEVIPLEVYGYLAAGMFNQYHSYIQELKYLTEELDEENYE</sequence>
<proteinExistence type="predicted"/>
<dbReference type="RefSeq" id="WP_206100897.1">
    <property type="nucleotide sequence ID" value="NZ_CP070969.1"/>
</dbReference>
<dbReference type="Proteomes" id="UP000663452">
    <property type="component" value="Chromosome"/>
</dbReference>
<evidence type="ECO:0000313" key="2">
    <source>
        <dbReference type="Proteomes" id="UP000663452"/>
    </source>
</evidence>